<evidence type="ECO:0000313" key="4">
    <source>
        <dbReference type="EMBL" id="OMP66027.1"/>
    </source>
</evidence>
<dbReference type="InterPro" id="IPR038404">
    <property type="entry name" value="TRAP_DctP_sf"/>
</dbReference>
<dbReference type="InterPro" id="IPR004682">
    <property type="entry name" value="TRAP_DctP"/>
</dbReference>
<dbReference type="GO" id="GO:0055085">
    <property type="term" value="P:transmembrane transport"/>
    <property type="evidence" value="ECO:0007669"/>
    <property type="project" value="InterPro"/>
</dbReference>
<accession>A0A1V2A518</accession>
<dbReference type="InterPro" id="IPR018389">
    <property type="entry name" value="DctP_fam"/>
</dbReference>
<dbReference type="PANTHER" id="PTHR33376">
    <property type="match status" value="1"/>
</dbReference>
<reference evidence="4 5" key="1">
    <citation type="submission" date="2016-12" db="EMBL/GenBank/DDBJ databases">
        <title>Domibacillus sp. SAB 38T whole genome sequencing.</title>
        <authorList>
            <person name="Verma A."/>
            <person name="Ojha A.K."/>
            <person name="Krishnamurthi S."/>
        </authorList>
    </citation>
    <scope>NUCLEOTIDE SEQUENCE [LARGE SCALE GENOMIC DNA]</scope>
    <source>
        <strain evidence="4 5">SAB 38</strain>
    </source>
</reference>
<keyword evidence="5" id="KW-1185">Reference proteome</keyword>
<dbReference type="AlphaFoldDB" id="A0A1V2A518"/>
<dbReference type="PIRSF" id="PIRSF006470">
    <property type="entry name" value="DctB"/>
    <property type="match status" value="1"/>
</dbReference>
<dbReference type="Pfam" id="PF03480">
    <property type="entry name" value="DctP"/>
    <property type="match status" value="1"/>
</dbReference>
<dbReference type="OrthoDB" id="9776801at2"/>
<dbReference type="Proteomes" id="UP000188613">
    <property type="component" value="Unassembled WGS sequence"/>
</dbReference>
<dbReference type="GO" id="GO:0030288">
    <property type="term" value="C:outer membrane-bounded periplasmic space"/>
    <property type="evidence" value="ECO:0007669"/>
    <property type="project" value="InterPro"/>
</dbReference>
<dbReference type="Gene3D" id="3.40.190.170">
    <property type="entry name" value="Bacterial extracellular solute-binding protein, family 7"/>
    <property type="match status" value="1"/>
</dbReference>
<dbReference type="RefSeq" id="WP_076767587.1">
    <property type="nucleotide sequence ID" value="NZ_MSFI01000026.1"/>
</dbReference>
<keyword evidence="3" id="KW-0732">Signal</keyword>
<evidence type="ECO:0000256" key="3">
    <source>
        <dbReference type="ARBA" id="ARBA00022729"/>
    </source>
</evidence>
<organism evidence="4 5">
    <name type="scientific">Domibacillus epiphyticus</name>
    <dbReference type="NCBI Taxonomy" id="1714355"/>
    <lineage>
        <taxon>Bacteria</taxon>
        <taxon>Bacillati</taxon>
        <taxon>Bacillota</taxon>
        <taxon>Bacilli</taxon>
        <taxon>Bacillales</taxon>
        <taxon>Bacillaceae</taxon>
        <taxon>Domibacillus</taxon>
    </lineage>
</organism>
<keyword evidence="2" id="KW-0813">Transport</keyword>
<dbReference type="STRING" id="1714355.BTO28_14650"/>
<evidence type="ECO:0000256" key="1">
    <source>
        <dbReference type="ARBA" id="ARBA00009023"/>
    </source>
</evidence>
<gene>
    <name evidence="4" type="ORF">BTO28_14650</name>
</gene>
<sequence>MTKYIGFCLTILLLLLGFYFYQNNLDNERQTLSYDDEQEGLEKQITIHFSHVVAENTPKGLAAQKFAELVSEKTNGQVQVHIFQNGILYSDDDEYEALQRGDIEMIAPSFSKMIDTVPEWKVLDLPFIFNRNSQVEAVLAGQTSDHLLSMIKDKKVKGLSFWSNGFKQMTSDGTPLLEPEHFRGQTFRVMPGPVIEEQFRLLNARTVVMPFTEVYQGLGTREIDGQENTISNIYSKRLYRVQKHLTISNHGYLAYAVMVNQKFWNGLPEDIQEKIQEAMRETTLWNMKEAAKMNELQLQDIKENSTIQMYRLTEQQKKEWLQTFQPLYREVEEEVGRDLIELIQSPPDEER</sequence>
<dbReference type="NCBIfam" id="NF037995">
    <property type="entry name" value="TRAP_S1"/>
    <property type="match status" value="1"/>
</dbReference>
<comment type="similarity">
    <text evidence="1">Belongs to the bacterial solute-binding protein 7 family.</text>
</comment>
<evidence type="ECO:0000313" key="5">
    <source>
        <dbReference type="Proteomes" id="UP000188613"/>
    </source>
</evidence>
<proteinExistence type="inferred from homology"/>
<evidence type="ECO:0000256" key="2">
    <source>
        <dbReference type="ARBA" id="ARBA00022448"/>
    </source>
</evidence>
<comment type="caution">
    <text evidence="4">The sequence shown here is derived from an EMBL/GenBank/DDBJ whole genome shotgun (WGS) entry which is preliminary data.</text>
</comment>
<dbReference type="NCBIfam" id="TIGR00787">
    <property type="entry name" value="dctP"/>
    <property type="match status" value="1"/>
</dbReference>
<dbReference type="EMBL" id="MSFI01000026">
    <property type="protein sequence ID" value="OMP66027.1"/>
    <property type="molecule type" value="Genomic_DNA"/>
</dbReference>
<dbReference type="PANTHER" id="PTHR33376:SF7">
    <property type="entry name" value="C4-DICARBOXYLATE-BINDING PROTEIN DCTB"/>
    <property type="match status" value="1"/>
</dbReference>
<name>A0A1V2A518_9BACI</name>
<protein>
    <submittedName>
        <fullName evidence="4">C4-dicarboxylate ABC transporter</fullName>
    </submittedName>
</protein>